<reference evidence="2" key="1">
    <citation type="submission" date="2013-03" db="EMBL/GenBank/DDBJ databases">
        <title>Draft genome sequence of Bacillus firmus DS1.</title>
        <authorList>
            <person name="Peng D."/>
            <person name="Zhu L."/>
            <person name="Sun M."/>
        </authorList>
    </citation>
    <scope>NUCLEOTIDE SEQUENCE [LARGE SCALE GENOMIC DNA]</scope>
    <source>
        <strain evidence="2">DS1</strain>
    </source>
</reference>
<dbReference type="PATRIC" id="fig|1307436.3.peg.4689"/>
<comment type="caution">
    <text evidence="1">The sequence shown here is derived from an EMBL/GenBank/DDBJ whole genome shotgun (WGS) entry which is preliminary data.</text>
</comment>
<gene>
    <name evidence="1" type="ORF">PBF_21983</name>
</gene>
<dbReference type="EMBL" id="APVL01000027">
    <property type="protein sequence ID" value="EWG08879.1"/>
    <property type="molecule type" value="Genomic_DNA"/>
</dbReference>
<dbReference type="AlphaFoldDB" id="W7LAM2"/>
<dbReference type="RefSeq" id="WP_035332758.1">
    <property type="nucleotide sequence ID" value="NZ_APVL01000027.1"/>
</dbReference>
<accession>W7LAM2</accession>
<dbReference type="Proteomes" id="UP000019270">
    <property type="component" value="Unassembled WGS sequence"/>
</dbReference>
<protein>
    <submittedName>
        <fullName evidence="1">Uncharacterized protein</fullName>
    </submittedName>
</protein>
<proteinExistence type="predicted"/>
<sequence length="100" mass="11433">MKMGDEKWLEAVRQNYKFPCKIAFVMIKEGDGTVSIISTEIKNKAQVDNVKYKHISKSTWTSVGSAVLSVAEYDNAEQYLSESKKQTDIWGYALVKRSYE</sequence>
<reference evidence="1 2" key="2">
    <citation type="journal article" date="2016" name="Sci. Rep.">
        <title>A novel serine protease, Sep1, from Bacillus firmus DS-1 has nematicidal activity and degrades multiple intestinal-associated nematode proteins.</title>
        <authorList>
            <person name="Geng C."/>
            <person name="Nie X."/>
            <person name="Tang Z."/>
            <person name="Zhang Y."/>
            <person name="Lin J."/>
            <person name="Sun M."/>
            <person name="Peng D."/>
        </authorList>
    </citation>
    <scope>NUCLEOTIDE SEQUENCE [LARGE SCALE GENOMIC DNA]</scope>
    <source>
        <strain evidence="1 2">DS1</strain>
    </source>
</reference>
<dbReference type="OrthoDB" id="9762066at2"/>
<evidence type="ECO:0000313" key="1">
    <source>
        <dbReference type="EMBL" id="EWG08879.1"/>
    </source>
</evidence>
<name>W7LAM2_CYTFI</name>
<organism evidence="1 2">
    <name type="scientific">Cytobacillus firmus DS1</name>
    <dbReference type="NCBI Taxonomy" id="1307436"/>
    <lineage>
        <taxon>Bacteria</taxon>
        <taxon>Bacillati</taxon>
        <taxon>Bacillota</taxon>
        <taxon>Bacilli</taxon>
        <taxon>Bacillales</taxon>
        <taxon>Bacillaceae</taxon>
        <taxon>Cytobacillus</taxon>
    </lineage>
</organism>
<evidence type="ECO:0000313" key="2">
    <source>
        <dbReference type="Proteomes" id="UP000019270"/>
    </source>
</evidence>